<sequence>MGPEYAAYRVVVFSGSAPESEREKDSTLDCNPGLELEEHKLKLGLAFPPRVPLLLGLLSSSSKPQQRVRPMLGLVWIRGSTEPRWVQTPKVTMQLAYTVTVSTSLVTPTNIRAIL</sequence>
<organism evidence="1 2">
    <name type="scientific">Colocasia esculenta</name>
    <name type="common">Wild taro</name>
    <name type="synonym">Arum esculentum</name>
    <dbReference type="NCBI Taxonomy" id="4460"/>
    <lineage>
        <taxon>Eukaryota</taxon>
        <taxon>Viridiplantae</taxon>
        <taxon>Streptophyta</taxon>
        <taxon>Embryophyta</taxon>
        <taxon>Tracheophyta</taxon>
        <taxon>Spermatophyta</taxon>
        <taxon>Magnoliopsida</taxon>
        <taxon>Liliopsida</taxon>
        <taxon>Araceae</taxon>
        <taxon>Aroideae</taxon>
        <taxon>Colocasieae</taxon>
        <taxon>Colocasia</taxon>
    </lineage>
</organism>
<keyword evidence="2" id="KW-1185">Reference proteome</keyword>
<evidence type="ECO:0000313" key="1">
    <source>
        <dbReference type="EMBL" id="MQL68684.1"/>
    </source>
</evidence>
<dbReference type="Proteomes" id="UP000652761">
    <property type="component" value="Unassembled WGS sequence"/>
</dbReference>
<protein>
    <submittedName>
        <fullName evidence="1">Uncharacterized protein</fullName>
    </submittedName>
</protein>
<evidence type="ECO:0000313" key="2">
    <source>
        <dbReference type="Proteomes" id="UP000652761"/>
    </source>
</evidence>
<accession>A0A843TGG4</accession>
<comment type="caution">
    <text evidence="1">The sequence shown here is derived from an EMBL/GenBank/DDBJ whole genome shotgun (WGS) entry which is preliminary data.</text>
</comment>
<dbReference type="AlphaFoldDB" id="A0A843TGG4"/>
<dbReference type="EMBL" id="NMUH01000019">
    <property type="protein sequence ID" value="MQL68684.1"/>
    <property type="molecule type" value="Genomic_DNA"/>
</dbReference>
<reference evidence="1" key="1">
    <citation type="submission" date="2017-07" db="EMBL/GenBank/DDBJ databases">
        <title>Taro Niue Genome Assembly and Annotation.</title>
        <authorList>
            <person name="Atibalentja N."/>
            <person name="Keating K."/>
            <person name="Fields C.J."/>
        </authorList>
    </citation>
    <scope>NUCLEOTIDE SEQUENCE</scope>
    <source>
        <strain evidence="1">Niue_2</strain>
        <tissue evidence="1">Leaf</tissue>
    </source>
</reference>
<proteinExistence type="predicted"/>
<gene>
    <name evidence="1" type="ORF">Taro_000960</name>
</gene>
<name>A0A843TGG4_COLES</name>